<keyword evidence="2" id="KW-1185">Reference proteome</keyword>
<evidence type="ECO:0000313" key="2">
    <source>
        <dbReference type="Proteomes" id="UP000255328"/>
    </source>
</evidence>
<dbReference type="AlphaFoldDB" id="A0A377GVN0"/>
<accession>A0A377GVN0</accession>
<reference evidence="1 2" key="1">
    <citation type="submission" date="2018-06" db="EMBL/GenBank/DDBJ databases">
        <authorList>
            <consortium name="Pathogen Informatics"/>
            <person name="Doyle S."/>
        </authorList>
    </citation>
    <scope>NUCLEOTIDE SEQUENCE [LARGE SCALE GENOMIC DNA]</scope>
    <source>
        <strain evidence="1 2">NCTC10723</strain>
    </source>
</reference>
<dbReference type="InterPro" id="IPR036691">
    <property type="entry name" value="Endo/exonu/phosph_ase_sf"/>
</dbReference>
<dbReference type="OrthoDB" id="9812537at2"/>
<dbReference type="RefSeq" id="WP_115268308.1">
    <property type="nucleotide sequence ID" value="NZ_UGGU01000003.1"/>
</dbReference>
<organism evidence="1 2">
    <name type="scientific">Fusobacterium necrogenes</name>
    <dbReference type="NCBI Taxonomy" id="858"/>
    <lineage>
        <taxon>Bacteria</taxon>
        <taxon>Fusobacteriati</taxon>
        <taxon>Fusobacteriota</taxon>
        <taxon>Fusobacteriia</taxon>
        <taxon>Fusobacteriales</taxon>
        <taxon>Fusobacteriaceae</taxon>
        <taxon>Fusobacterium</taxon>
    </lineage>
</organism>
<dbReference type="Gene3D" id="3.60.10.10">
    <property type="entry name" value="Endonuclease/exonuclease/phosphatase"/>
    <property type="match status" value="1"/>
</dbReference>
<evidence type="ECO:0000313" key="1">
    <source>
        <dbReference type="EMBL" id="STO30674.1"/>
    </source>
</evidence>
<name>A0A377GVN0_9FUSO</name>
<sequence>MKLLTFSANSIKEKEYEKKLIYFTEWLSKNDYDIVAIQEANQTINSDYVNFDELENYIPSNEHIAIKNDNYLLRVVGILQLRGKNYYWTWTPIKLGEGKYEIGIGIISKHIPKEIKEFYLTSSKSYTNYKVKKAIGIKVEIEGEDRWFFSIQTGSIDDEEEKFEKQILKLNKELVFIDEDIYLLGEFDGKIEGYERIKASGWNDAVELSEKLEEVKVKNSYIFKNNSKKVKKLRMIFNGQNGDAISKNIGLEMEE</sequence>
<protein>
    <submittedName>
        <fullName evidence="1">Uncharacterized protein</fullName>
    </submittedName>
</protein>
<dbReference type="SUPFAM" id="SSF56219">
    <property type="entry name" value="DNase I-like"/>
    <property type="match status" value="1"/>
</dbReference>
<proteinExistence type="predicted"/>
<dbReference type="Proteomes" id="UP000255328">
    <property type="component" value="Unassembled WGS sequence"/>
</dbReference>
<gene>
    <name evidence="1" type="ORF">NCTC10723_00099</name>
</gene>
<dbReference type="EMBL" id="UGGU01000003">
    <property type="protein sequence ID" value="STO30674.1"/>
    <property type="molecule type" value="Genomic_DNA"/>
</dbReference>